<feature type="domain" description="2Fe-2S ferredoxin-type" evidence="1">
    <location>
        <begin position="9"/>
        <end position="100"/>
    </location>
</feature>
<evidence type="ECO:0000313" key="3">
    <source>
        <dbReference type="Proteomes" id="UP000031057"/>
    </source>
</evidence>
<dbReference type="InterPro" id="IPR006058">
    <property type="entry name" value="2Fe2S_fd_BS"/>
</dbReference>
<dbReference type="InterPro" id="IPR036010">
    <property type="entry name" value="2Fe-2S_ferredoxin-like_sf"/>
</dbReference>
<dbReference type="Pfam" id="PF00111">
    <property type="entry name" value="Fer2"/>
    <property type="match status" value="1"/>
</dbReference>
<reference evidence="2 3" key="1">
    <citation type="submission" date="2014-10" db="EMBL/GenBank/DDBJ databases">
        <title>Genome sequence of Novosphingobium malaysiense MUSC 273(T).</title>
        <authorList>
            <person name="Lee L.-H."/>
        </authorList>
    </citation>
    <scope>NUCLEOTIDE SEQUENCE [LARGE SCALE GENOMIC DNA]</scope>
    <source>
        <strain evidence="2 3">MUSC 273</strain>
    </source>
</reference>
<evidence type="ECO:0000259" key="1">
    <source>
        <dbReference type="PROSITE" id="PS51085"/>
    </source>
</evidence>
<protein>
    <recommendedName>
        <fullName evidence="1">2Fe-2S ferredoxin-type domain-containing protein</fullName>
    </recommendedName>
</protein>
<proteinExistence type="predicted"/>
<dbReference type="AlphaFoldDB" id="A0A0B1ZL45"/>
<sequence length="113" mass="12037">MYVSGSAKHDVRIVDFDLQFACPANQSLLRGMERVAARAIPVGCRNGGCGVCKIEVLSGSYEKGRMSRACVSAEEEENGVALACKVFPQGDLTVRVLGKMGRKLAPAHTPAAR</sequence>
<dbReference type="OrthoDB" id="7858822at2"/>
<evidence type="ECO:0000313" key="2">
    <source>
        <dbReference type="EMBL" id="KHK90039.1"/>
    </source>
</evidence>
<name>A0A0B1ZL45_9SPHN</name>
<gene>
    <name evidence="2" type="ORF">LK12_17850</name>
</gene>
<dbReference type="InterPro" id="IPR001041">
    <property type="entry name" value="2Fe-2S_ferredoxin-type"/>
</dbReference>
<organism evidence="2 3">
    <name type="scientific">Novosphingobium malaysiense</name>
    <dbReference type="NCBI Taxonomy" id="1348853"/>
    <lineage>
        <taxon>Bacteria</taxon>
        <taxon>Pseudomonadati</taxon>
        <taxon>Pseudomonadota</taxon>
        <taxon>Alphaproteobacteria</taxon>
        <taxon>Sphingomonadales</taxon>
        <taxon>Sphingomonadaceae</taxon>
        <taxon>Novosphingobium</taxon>
    </lineage>
</organism>
<dbReference type="Gene3D" id="3.10.20.30">
    <property type="match status" value="1"/>
</dbReference>
<dbReference type="InterPro" id="IPR012675">
    <property type="entry name" value="Beta-grasp_dom_sf"/>
</dbReference>
<keyword evidence="3" id="KW-1185">Reference proteome</keyword>
<comment type="caution">
    <text evidence="2">The sequence shown here is derived from an EMBL/GenBank/DDBJ whole genome shotgun (WGS) entry which is preliminary data.</text>
</comment>
<accession>A0A0B1ZL45</accession>
<dbReference type="Proteomes" id="UP000031057">
    <property type="component" value="Unassembled WGS sequence"/>
</dbReference>
<dbReference type="GO" id="GO:0051537">
    <property type="term" value="F:2 iron, 2 sulfur cluster binding"/>
    <property type="evidence" value="ECO:0007669"/>
    <property type="project" value="InterPro"/>
</dbReference>
<dbReference type="SUPFAM" id="SSF54292">
    <property type="entry name" value="2Fe-2S ferredoxin-like"/>
    <property type="match status" value="1"/>
</dbReference>
<dbReference type="EMBL" id="JTDI01000006">
    <property type="protein sequence ID" value="KHK90039.1"/>
    <property type="molecule type" value="Genomic_DNA"/>
</dbReference>
<dbReference type="PROSITE" id="PS00197">
    <property type="entry name" value="2FE2S_FER_1"/>
    <property type="match status" value="1"/>
</dbReference>
<dbReference type="STRING" id="1348853.LK12_17850"/>
<dbReference type="PROSITE" id="PS51085">
    <property type="entry name" value="2FE2S_FER_2"/>
    <property type="match status" value="1"/>
</dbReference>
<dbReference type="CDD" id="cd00207">
    <property type="entry name" value="fer2"/>
    <property type="match status" value="1"/>
</dbReference>